<dbReference type="InterPro" id="IPR031371">
    <property type="entry name" value="Mucin-15"/>
</dbReference>
<feature type="compositionally biased region" description="Low complexity" evidence="1">
    <location>
        <begin position="109"/>
        <end position="119"/>
    </location>
</feature>
<keyword evidence="2" id="KW-0812">Transmembrane</keyword>
<evidence type="ECO:0000256" key="1">
    <source>
        <dbReference type="SAM" id="MobiDB-lite"/>
    </source>
</evidence>
<proteinExistence type="predicted"/>
<gene>
    <name evidence="3" type="ORF">ACEWY4_015925</name>
</gene>
<evidence type="ECO:0000256" key="2">
    <source>
        <dbReference type="SAM" id="Phobius"/>
    </source>
</evidence>
<keyword evidence="2" id="KW-0472">Membrane</keyword>
<evidence type="ECO:0008006" key="5">
    <source>
        <dbReference type="Google" id="ProtNLM"/>
    </source>
</evidence>
<dbReference type="Pfam" id="PF15672">
    <property type="entry name" value="Mucin15"/>
    <property type="match status" value="1"/>
</dbReference>
<dbReference type="EMBL" id="JBHFQA010000013">
    <property type="protein sequence ID" value="KAL2089026.1"/>
    <property type="molecule type" value="Genomic_DNA"/>
</dbReference>
<reference evidence="3 4" key="1">
    <citation type="submission" date="2024-09" db="EMBL/GenBank/DDBJ databases">
        <title>A chromosome-level genome assembly of Gray's grenadier anchovy, Coilia grayii.</title>
        <authorList>
            <person name="Fu Z."/>
        </authorList>
    </citation>
    <scope>NUCLEOTIDE SEQUENCE [LARGE SCALE GENOMIC DNA]</scope>
    <source>
        <strain evidence="3">G4</strain>
        <tissue evidence="3">Muscle</tissue>
    </source>
</reference>
<dbReference type="PANTHER" id="PTHR45427:SF1">
    <property type="entry name" value="MUCIN-15"/>
    <property type="match status" value="1"/>
</dbReference>
<dbReference type="PANTHER" id="PTHR45427">
    <property type="entry name" value="MUCIN-15"/>
    <property type="match status" value="1"/>
</dbReference>
<comment type="caution">
    <text evidence="3">The sequence shown here is derived from an EMBL/GenBank/DDBJ whole genome shotgun (WGS) entry which is preliminary data.</text>
</comment>
<evidence type="ECO:0000313" key="3">
    <source>
        <dbReference type="EMBL" id="KAL2089026.1"/>
    </source>
</evidence>
<sequence>MFFQKTREDMRLQLGVTLALCLILQSICSVSLQDLYADYGAGLNEGLVNEDITTVPMVHENDLGEPMDDQPSEGNSDAVAEGTMILSGVDDAEPSISVPFLREGEQEEPSGSSGSSGSPDTNSTMALPVVRSEDYPGENDTVEEYGPANVTTTPPEPPLDPLRSQQNESHVSTSNDTALNTTGPVAETNSTSPTNSTVITGTETNSTEVTSPTPAATNRSDVTGRPSGGPQDWVTNATEVNDTMDGLKPTTESLPEDKPTTTEPTTISTTETPEDIPNDATVPTTTTASPNATAVGKAAAGDSSGERGLSSGSEHKKNGKAWGAILGTALAVGFVGVVIYVLLKRRAHREFSHTKLVEEANSDPVLRLDNSEPLDLKFDGLGYYNPTLQGDNIQMTNLPAGHSR</sequence>
<organism evidence="3 4">
    <name type="scientific">Coilia grayii</name>
    <name type="common">Gray's grenadier anchovy</name>
    <dbReference type="NCBI Taxonomy" id="363190"/>
    <lineage>
        <taxon>Eukaryota</taxon>
        <taxon>Metazoa</taxon>
        <taxon>Chordata</taxon>
        <taxon>Craniata</taxon>
        <taxon>Vertebrata</taxon>
        <taxon>Euteleostomi</taxon>
        <taxon>Actinopterygii</taxon>
        <taxon>Neopterygii</taxon>
        <taxon>Teleostei</taxon>
        <taxon>Clupei</taxon>
        <taxon>Clupeiformes</taxon>
        <taxon>Clupeoidei</taxon>
        <taxon>Engraulidae</taxon>
        <taxon>Coilinae</taxon>
        <taxon>Coilia</taxon>
    </lineage>
</organism>
<dbReference type="Proteomes" id="UP001591681">
    <property type="component" value="Unassembled WGS sequence"/>
</dbReference>
<feature type="compositionally biased region" description="Polar residues" evidence="1">
    <location>
        <begin position="163"/>
        <end position="221"/>
    </location>
</feature>
<keyword evidence="4" id="KW-1185">Reference proteome</keyword>
<evidence type="ECO:0000313" key="4">
    <source>
        <dbReference type="Proteomes" id="UP001591681"/>
    </source>
</evidence>
<dbReference type="AlphaFoldDB" id="A0ABD1JQA8"/>
<protein>
    <recommendedName>
        <fullName evidence="5">Mucin-15</fullName>
    </recommendedName>
</protein>
<feature type="compositionally biased region" description="Low complexity" evidence="1">
    <location>
        <begin position="280"/>
        <end position="312"/>
    </location>
</feature>
<keyword evidence="2" id="KW-1133">Transmembrane helix</keyword>
<feature type="transmembrane region" description="Helical" evidence="2">
    <location>
        <begin position="321"/>
        <end position="343"/>
    </location>
</feature>
<accession>A0ABD1JQA8</accession>
<feature type="region of interest" description="Disordered" evidence="1">
    <location>
        <begin position="103"/>
        <end position="316"/>
    </location>
</feature>
<feature type="compositionally biased region" description="Low complexity" evidence="1">
    <location>
        <begin position="261"/>
        <end position="271"/>
    </location>
</feature>
<name>A0ABD1JQA8_9TELE</name>